<name>A0ABW3F0A2_9ACTN</name>
<comment type="caution">
    <text evidence="2">The sequence shown here is derived from an EMBL/GenBank/DDBJ whole genome shotgun (WGS) entry which is preliminary data.</text>
</comment>
<organism evidence="2 3">
    <name type="scientific">Actinomadura sediminis</name>
    <dbReference type="NCBI Taxonomy" id="1038904"/>
    <lineage>
        <taxon>Bacteria</taxon>
        <taxon>Bacillati</taxon>
        <taxon>Actinomycetota</taxon>
        <taxon>Actinomycetes</taxon>
        <taxon>Streptosporangiales</taxon>
        <taxon>Thermomonosporaceae</taxon>
        <taxon>Actinomadura</taxon>
    </lineage>
</organism>
<evidence type="ECO:0000313" key="3">
    <source>
        <dbReference type="Proteomes" id="UP001596972"/>
    </source>
</evidence>
<feature type="compositionally biased region" description="Low complexity" evidence="1">
    <location>
        <begin position="27"/>
        <end position="37"/>
    </location>
</feature>
<reference evidence="3" key="1">
    <citation type="journal article" date="2019" name="Int. J. Syst. Evol. Microbiol.">
        <title>The Global Catalogue of Microorganisms (GCM) 10K type strain sequencing project: providing services to taxonomists for standard genome sequencing and annotation.</title>
        <authorList>
            <consortium name="The Broad Institute Genomics Platform"/>
            <consortium name="The Broad Institute Genome Sequencing Center for Infectious Disease"/>
            <person name="Wu L."/>
            <person name="Ma J."/>
        </authorList>
    </citation>
    <scope>NUCLEOTIDE SEQUENCE [LARGE SCALE GENOMIC DNA]</scope>
    <source>
        <strain evidence="3">JCM 31202</strain>
    </source>
</reference>
<dbReference type="Proteomes" id="UP001596972">
    <property type="component" value="Unassembled WGS sequence"/>
</dbReference>
<gene>
    <name evidence="2" type="ORF">ACFQ11_37670</name>
</gene>
<feature type="region of interest" description="Disordered" evidence="1">
    <location>
        <begin position="14"/>
        <end position="61"/>
    </location>
</feature>
<evidence type="ECO:0000256" key="1">
    <source>
        <dbReference type="SAM" id="MobiDB-lite"/>
    </source>
</evidence>
<protein>
    <submittedName>
        <fullName evidence="2">Uncharacterized protein</fullName>
    </submittedName>
</protein>
<dbReference type="EMBL" id="JBHTJA010000243">
    <property type="protein sequence ID" value="MFD0906153.1"/>
    <property type="molecule type" value="Genomic_DNA"/>
</dbReference>
<evidence type="ECO:0000313" key="2">
    <source>
        <dbReference type="EMBL" id="MFD0906153.1"/>
    </source>
</evidence>
<proteinExistence type="predicted"/>
<keyword evidence="3" id="KW-1185">Reference proteome</keyword>
<accession>A0ABW3F0A2</accession>
<feature type="compositionally biased region" description="Basic and acidic residues" evidence="1">
    <location>
        <begin position="50"/>
        <end position="61"/>
    </location>
</feature>
<dbReference type="RefSeq" id="WP_378307730.1">
    <property type="nucleotide sequence ID" value="NZ_JBHTJA010000243.1"/>
</dbReference>
<sequence length="61" mass="6390">MRFMWHVARALARGLLDGSRRDRGGRPDPAAGRSAPAPDDRSAGTASGRTGERARDNAGGT</sequence>